<feature type="region of interest" description="Disordered" evidence="1">
    <location>
        <begin position="188"/>
        <end position="218"/>
    </location>
</feature>
<feature type="signal peptide" evidence="2">
    <location>
        <begin position="1"/>
        <end position="23"/>
    </location>
</feature>
<keyword evidence="4" id="KW-1185">Reference proteome</keyword>
<dbReference type="OrthoDB" id="6556396at2"/>
<gene>
    <name evidence="3" type="ORF">A9B99_09395</name>
</gene>
<dbReference type="AlphaFoldDB" id="A0A1B7L2B4"/>
<dbReference type="Gene3D" id="2.60.40.4150">
    <property type="entry name" value="Type VI secretion system, lipoprotein SciN"/>
    <property type="match status" value="1"/>
</dbReference>
<proteinExistence type="predicted"/>
<evidence type="ECO:0000256" key="1">
    <source>
        <dbReference type="SAM" id="MobiDB-lite"/>
    </source>
</evidence>
<accession>A0A1B7L2B4</accession>
<evidence type="ECO:0000256" key="2">
    <source>
        <dbReference type="SAM" id="SignalP"/>
    </source>
</evidence>
<keyword evidence="3" id="KW-0449">Lipoprotein</keyword>
<reference evidence="4" key="1">
    <citation type="submission" date="2016-05" db="EMBL/GenBank/DDBJ databases">
        <authorList>
            <person name="Behera P."/>
            <person name="Vaishampayan P."/>
            <person name="Singh N."/>
            <person name="Raina V."/>
            <person name="Suar M."/>
            <person name="Pattnaik A."/>
            <person name="Rastogi G."/>
        </authorList>
    </citation>
    <scope>NUCLEOTIDE SEQUENCE [LARGE SCALE GENOMIC DNA]</scope>
    <source>
        <strain evidence="4">MP23</strain>
    </source>
</reference>
<comment type="caution">
    <text evidence="3">The sequence shown here is derived from an EMBL/GenBank/DDBJ whole genome shotgun (WGS) entry which is preliminary data.</text>
</comment>
<dbReference type="Proteomes" id="UP000078225">
    <property type="component" value="Unassembled WGS sequence"/>
</dbReference>
<dbReference type="STRING" id="1691903.A9B99_09395"/>
<dbReference type="InterPro" id="IPR038706">
    <property type="entry name" value="Type_VI_SciN-like_sf"/>
</dbReference>
<dbReference type="InterPro" id="IPR017734">
    <property type="entry name" value="T6SS_SciN"/>
</dbReference>
<evidence type="ECO:0000313" key="4">
    <source>
        <dbReference type="Proteomes" id="UP000078225"/>
    </source>
</evidence>
<sequence length="218" mass="23401">MKKTFLGSLILMMALLTAGCASDKTAATSEKQAIEQANTPFAQGAISLAIQTDPDLNALNGIANSCTLLVIQSEQVSTLNKLLSNPVMLKGVFSGAGAQGDILKVDRYAAMPGQSVTLHIDRSENTRHVAIVAGYYPFPQKQHMVAFAIPVQTKSRGWWKRTWQAELQPAALSMRLGSQRISQFQGGSPIPITFMNNNAEAAPESEPEAGPESENKEG</sequence>
<dbReference type="Pfam" id="PF12790">
    <property type="entry name" value="T6SS-SciN"/>
    <property type="match status" value="1"/>
</dbReference>
<organism evidence="3 4">
    <name type="scientific">Mangrovibacter phragmitis</name>
    <dbReference type="NCBI Taxonomy" id="1691903"/>
    <lineage>
        <taxon>Bacteria</taxon>
        <taxon>Pseudomonadati</taxon>
        <taxon>Pseudomonadota</taxon>
        <taxon>Gammaproteobacteria</taxon>
        <taxon>Enterobacterales</taxon>
        <taxon>Enterobacteriaceae</taxon>
        <taxon>Mangrovibacter</taxon>
    </lineage>
</organism>
<dbReference type="RefSeq" id="WP_064598551.1">
    <property type="nucleotide sequence ID" value="NZ_LYRP01000022.1"/>
</dbReference>
<name>A0A1B7L2B4_9ENTR</name>
<evidence type="ECO:0000313" key="3">
    <source>
        <dbReference type="EMBL" id="OAT76512.1"/>
    </source>
</evidence>
<feature type="chain" id="PRO_5008596626" evidence="2">
    <location>
        <begin position="24"/>
        <end position="218"/>
    </location>
</feature>
<dbReference type="EMBL" id="LYRP01000022">
    <property type="protein sequence ID" value="OAT76512.1"/>
    <property type="molecule type" value="Genomic_DNA"/>
</dbReference>
<keyword evidence="2" id="KW-0732">Signal</keyword>
<dbReference type="PROSITE" id="PS51257">
    <property type="entry name" value="PROKAR_LIPOPROTEIN"/>
    <property type="match status" value="1"/>
</dbReference>
<protein>
    <submittedName>
        <fullName evidence="3">Type VI secretion system-associated lipoprotein</fullName>
    </submittedName>
</protein>